<comment type="caution">
    <text evidence="2">The sequence shown here is derived from an EMBL/GenBank/DDBJ whole genome shotgun (WGS) entry which is preliminary data.</text>
</comment>
<dbReference type="AlphaFoldDB" id="A0A0F9U6B9"/>
<evidence type="ECO:0000313" key="2">
    <source>
        <dbReference type="EMBL" id="KKN49218.1"/>
    </source>
</evidence>
<keyword evidence="1" id="KW-0472">Membrane</keyword>
<dbReference type="EMBL" id="LAZR01001178">
    <property type="protein sequence ID" value="KKN49218.1"/>
    <property type="molecule type" value="Genomic_DNA"/>
</dbReference>
<evidence type="ECO:0000256" key="1">
    <source>
        <dbReference type="SAM" id="Phobius"/>
    </source>
</evidence>
<organism evidence="2">
    <name type="scientific">marine sediment metagenome</name>
    <dbReference type="NCBI Taxonomy" id="412755"/>
    <lineage>
        <taxon>unclassified sequences</taxon>
        <taxon>metagenomes</taxon>
        <taxon>ecological metagenomes</taxon>
    </lineage>
</organism>
<keyword evidence="1" id="KW-0812">Transmembrane</keyword>
<gene>
    <name evidence="2" type="ORF">LCGC14_0645150</name>
</gene>
<reference evidence="2" key="1">
    <citation type="journal article" date="2015" name="Nature">
        <title>Complex archaea that bridge the gap between prokaryotes and eukaryotes.</title>
        <authorList>
            <person name="Spang A."/>
            <person name="Saw J.H."/>
            <person name="Jorgensen S.L."/>
            <person name="Zaremba-Niedzwiedzka K."/>
            <person name="Martijn J."/>
            <person name="Lind A.E."/>
            <person name="van Eijk R."/>
            <person name="Schleper C."/>
            <person name="Guy L."/>
            <person name="Ettema T.J."/>
        </authorList>
    </citation>
    <scope>NUCLEOTIDE SEQUENCE</scope>
</reference>
<keyword evidence="1" id="KW-1133">Transmembrane helix</keyword>
<name>A0A0F9U6B9_9ZZZZ</name>
<accession>A0A0F9U6B9</accession>
<feature type="transmembrane region" description="Helical" evidence="1">
    <location>
        <begin position="53"/>
        <end position="74"/>
    </location>
</feature>
<protein>
    <submittedName>
        <fullName evidence="2">Uncharacterized protein</fullName>
    </submittedName>
</protein>
<sequence>MVWATWLAMVLALLLATGLNSAVKQLANSAEFKDSDIHPLMSPSHNLTSNVRNARTVAWSVFALLAVHNIVPLFP</sequence>
<proteinExistence type="predicted"/>